<dbReference type="Pfam" id="PF23069">
    <property type="entry name" value="DUF7042"/>
    <property type="match status" value="1"/>
</dbReference>
<evidence type="ECO:0000259" key="1">
    <source>
        <dbReference type="Pfam" id="PF23069"/>
    </source>
</evidence>
<dbReference type="KEGG" id="lgi:LOTGIDRAFT_156504"/>
<gene>
    <name evidence="2" type="ORF">LOTGIDRAFT_156504</name>
</gene>
<protein>
    <recommendedName>
        <fullName evidence="1">DUF7042 domain-containing protein</fullName>
    </recommendedName>
</protein>
<dbReference type="OrthoDB" id="6057798at2759"/>
<dbReference type="RefSeq" id="XP_009045388.1">
    <property type="nucleotide sequence ID" value="XM_009047140.1"/>
</dbReference>
<dbReference type="GeneID" id="20237019"/>
<dbReference type="Proteomes" id="UP000030746">
    <property type="component" value="Unassembled WGS sequence"/>
</dbReference>
<keyword evidence="3" id="KW-1185">Reference proteome</keyword>
<dbReference type="AlphaFoldDB" id="V4B987"/>
<dbReference type="CTD" id="20237019"/>
<dbReference type="HOGENOM" id="CLU_1391645_0_0_1"/>
<name>V4B987_LOTGI</name>
<dbReference type="OMA" id="MECRYTS"/>
<dbReference type="InterPro" id="IPR055470">
    <property type="entry name" value="DUF7042"/>
</dbReference>
<evidence type="ECO:0000313" key="3">
    <source>
        <dbReference type="Proteomes" id="UP000030746"/>
    </source>
</evidence>
<organism evidence="2 3">
    <name type="scientific">Lottia gigantea</name>
    <name type="common">Giant owl limpet</name>
    <dbReference type="NCBI Taxonomy" id="225164"/>
    <lineage>
        <taxon>Eukaryota</taxon>
        <taxon>Metazoa</taxon>
        <taxon>Spiralia</taxon>
        <taxon>Lophotrochozoa</taxon>
        <taxon>Mollusca</taxon>
        <taxon>Gastropoda</taxon>
        <taxon>Patellogastropoda</taxon>
        <taxon>Lottioidea</taxon>
        <taxon>Lottiidae</taxon>
        <taxon>Lottia</taxon>
    </lineage>
</organism>
<feature type="domain" description="DUF7042" evidence="1">
    <location>
        <begin position="31"/>
        <end position="148"/>
    </location>
</feature>
<evidence type="ECO:0000313" key="2">
    <source>
        <dbReference type="EMBL" id="ESP03906.1"/>
    </source>
</evidence>
<accession>V4B987</accession>
<proteinExistence type="predicted"/>
<sequence>MAEACTVQEPYSPEMFSMIGREDTLNGSLSTRCPDIILGEFLVSYTDSSGQSECPNGALLDVCHNKNQMAFNYSLCGNSNSLPENSNCVYSHVDSATATTYISIYSQTESKFYCMAASEDGNQTVYLSQHQNDCSEGQNSTTVVSTGRLMSLTIEVNSTGKCDVEPSDVITTDQSSTPISSGTDGDTLNFVHFRSI</sequence>
<reference evidence="2 3" key="1">
    <citation type="journal article" date="2013" name="Nature">
        <title>Insights into bilaterian evolution from three spiralian genomes.</title>
        <authorList>
            <person name="Simakov O."/>
            <person name="Marletaz F."/>
            <person name="Cho S.J."/>
            <person name="Edsinger-Gonzales E."/>
            <person name="Havlak P."/>
            <person name="Hellsten U."/>
            <person name="Kuo D.H."/>
            <person name="Larsson T."/>
            <person name="Lv J."/>
            <person name="Arendt D."/>
            <person name="Savage R."/>
            <person name="Osoegawa K."/>
            <person name="de Jong P."/>
            <person name="Grimwood J."/>
            <person name="Chapman J.A."/>
            <person name="Shapiro H."/>
            <person name="Aerts A."/>
            <person name="Otillar R.P."/>
            <person name="Terry A.Y."/>
            <person name="Boore J.L."/>
            <person name="Grigoriev I.V."/>
            <person name="Lindberg D.R."/>
            <person name="Seaver E.C."/>
            <person name="Weisblat D.A."/>
            <person name="Putnam N.H."/>
            <person name="Rokhsar D.S."/>
        </authorList>
    </citation>
    <scope>NUCLEOTIDE SEQUENCE [LARGE SCALE GENOMIC DNA]</scope>
</reference>
<dbReference type="EMBL" id="KB199905">
    <property type="protein sequence ID" value="ESP03906.1"/>
    <property type="molecule type" value="Genomic_DNA"/>
</dbReference>